<proteinExistence type="predicted"/>
<comment type="caution">
    <text evidence="1">The sequence shown here is derived from an EMBL/GenBank/DDBJ whole genome shotgun (WGS) entry which is preliminary data.</text>
</comment>
<protein>
    <submittedName>
        <fullName evidence="1">Uncharacterized protein</fullName>
    </submittedName>
</protein>
<organism evidence="1 2">
    <name type="scientific">Larimichthys crocea</name>
    <name type="common">Large yellow croaker</name>
    <name type="synonym">Pseudosciaena crocea</name>
    <dbReference type="NCBI Taxonomy" id="215358"/>
    <lineage>
        <taxon>Eukaryota</taxon>
        <taxon>Metazoa</taxon>
        <taxon>Chordata</taxon>
        <taxon>Craniata</taxon>
        <taxon>Vertebrata</taxon>
        <taxon>Euteleostomi</taxon>
        <taxon>Actinopterygii</taxon>
        <taxon>Neopterygii</taxon>
        <taxon>Teleostei</taxon>
        <taxon>Neoteleostei</taxon>
        <taxon>Acanthomorphata</taxon>
        <taxon>Eupercaria</taxon>
        <taxon>Sciaenidae</taxon>
        <taxon>Larimichthys</taxon>
    </lineage>
</organism>
<reference evidence="1" key="1">
    <citation type="submission" date="2018-11" db="EMBL/GenBank/DDBJ databases">
        <title>The sequence and de novo assembly of Larimichthys crocea genome using PacBio and Hi-C technologies.</title>
        <authorList>
            <person name="Xu P."/>
            <person name="Chen B."/>
            <person name="Zhou Z."/>
            <person name="Ke Q."/>
            <person name="Wu Y."/>
            <person name="Bai H."/>
            <person name="Pu F."/>
        </authorList>
    </citation>
    <scope>NUCLEOTIDE SEQUENCE</scope>
    <source>
        <tissue evidence="1">Muscle</tissue>
    </source>
</reference>
<accession>A0ACD3RRN7</accession>
<evidence type="ECO:0000313" key="1">
    <source>
        <dbReference type="EMBL" id="TMS21631.1"/>
    </source>
</evidence>
<dbReference type="EMBL" id="CM011676">
    <property type="protein sequence ID" value="TMS21631.1"/>
    <property type="molecule type" value="Genomic_DNA"/>
</dbReference>
<sequence>MWAVSVLTGQGYTPEPSDLEQLNDIHSKIRRLLPIEEFISVQSSYTDLVLSQGHGSEVSWKCDGDPQPGEKVLQDIKERRELERRLQEIEQQLEILDQSQEMTNESPDLTEEQLRGLLEECELA</sequence>
<evidence type="ECO:0000313" key="2">
    <source>
        <dbReference type="Proteomes" id="UP000793456"/>
    </source>
</evidence>
<gene>
    <name evidence="1" type="ORF">E3U43_015604</name>
</gene>
<name>A0ACD3RRN7_LARCR</name>
<keyword evidence="2" id="KW-1185">Reference proteome</keyword>
<dbReference type="Proteomes" id="UP000793456">
    <property type="component" value="Chromosome III"/>
</dbReference>